<dbReference type="WBParaSite" id="ASIM_0002045901-mRNA-1">
    <property type="protein sequence ID" value="ASIM_0002045901-mRNA-1"/>
    <property type="gene ID" value="ASIM_0002045901"/>
</dbReference>
<evidence type="ECO:0000313" key="1">
    <source>
        <dbReference type="EMBL" id="VDK72546.1"/>
    </source>
</evidence>
<dbReference type="Proteomes" id="UP000267096">
    <property type="component" value="Unassembled WGS sequence"/>
</dbReference>
<protein>
    <submittedName>
        <fullName evidence="3">FlgO domain-containing protein</fullName>
    </submittedName>
</protein>
<sequence>MGLTGFLPAMPKTYRSLNLSPLSITFDLPNSNVYPLSEVQRTIGMADLFITFHETYNGNINCIIKGTQQQEIAIIKAVMILADIFQLQSDTSVICQTVLNLRSSLRSNIIGEDKRERLELLAQQTVTNIQCTANGADGVSVIISGPISGVVIARKYIIGLMPVALHFDRVVESDYDLVDKSLIEREFG</sequence>
<organism evidence="3">
    <name type="scientific">Anisakis simplex</name>
    <name type="common">Herring worm</name>
    <dbReference type="NCBI Taxonomy" id="6269"/>
    <lineage>
        <taxon>Eukaryota</taxon>
        <taxon>Metazoa</taxon>
        <taxon>Ecdysozoa</taxon>
        <taxon>Nematoda</taxon>
        <taxon>Chromadorea</taxon>
        <taxon>Rhabditida</taxon>
        <taxon>Spirurina</taxon>
        <taxon>Ascaridomorpha</taxon>
        <taxon>Ascaridoidea</taxon>
        <taxon>Anisakidae</taxon>
        <taxon>Anisakis</taxon>
        <taxon>Anisakis simplex complex</taxon>
    </lineage>
</organism>
<name>A0A0M3KHJ4_ANISI</name>
<evidence type="ECO:0000313" key="3">
    <source>
        <dbReference type="WBParaSite" id="ASIM_0002045901-mRNA-1"/>
    </source>
</evidence>
<dbReference type="OrthoDB" id="271862at2759"/>
<reference evidence="3" key="1">
    <citation type="submission" date="2017-02" db="UniProtKB">
        <authorList>
            <consortium name="WormBaseParasite"/>
        </authorList>
    </citation>
    <scope>IDENTIFICATION</scope>
</reference>
<keyword evidence="2" id="KW-1185">Reference proteome</keyword>
<accession>A0A0M3KHJ4</accession>
<gene>
    <name evidence="1" type="ORF">ASIM_LOCUS19842</name>
</gene>
<proteinExistence type="predicted"/>
<evidence type="ECO:0000313" key="2">
    <source>
        <dbReference type="Proteomes" id="UP000267096"/>
    </source>
</evidence>
<reference evidence="1 2" key="2">
    <citation type="submission" date="2018-11" db="EMBL/GenBank/DDBJ databases">
        <authorList>
            <consortium name="Pathogen Informatics"/>
        </authorList>
    </citation>
    <scope>NUCLEOTIDE SEQUENCE [LARGE SCALE GENOMIC DNA]</scope>
</reference>
<dbReference type="AlphaFoldDB" id="A0A0M3KHJ4"/>
<dbReference type="EMBL" id="UYRR01038085">
    <property type="protein sequence ID" value="VDK72546.1"/>
    <property type="molecule type" value="Genomic_DNA"/>
</dbReference>